<evidence type="ECO:0000313" key="3">
    <source>
        <dbReference type="Proteomes" id="UP001589776"/>
    </source>
</evidence>
<protein>
    <submittedName>
        <fullName evidence="2">Uncharacterized protein</fullName>
    </submittedName>
</protein>
<gene>
    <name evidence="2" type="ORF">ACFFK0_15520</name>
</gene>
<keyword evidence="1" id="KW-0472">Membrane</keyword>
<dbReference type="EMBL" id="JBHLWN010000063">
    <property type="protein sequence ID" value="MFC0213839.1"/>
    <property type="molecule type" value="Genomic_DNA"/>
</dbReference>
<organism evidence="2 3">
    <name type="scientific">Paenibacillus chartarius</name>
    <dbReference type="NCBI Taxonomy" id="747481"/>
    <lineage>
        <taxon>Bacteria</taxon>
        <taxon>Bacillati</taxon>
        <taxon>Bacillota</taxon>
        <taxon>Bacilli</taxon>
        <taxon>Bacillales</taxon>
        <taxon>Paenibacillaceae</taxon>
        <taxon>Paenibacillus</taxon>
    </lineage>
</organism>
<name>A0ABV6DMG1_9BACL</name>
<feature type="transmembrane region" description="Helical" evidence="1">
    <location>
        <begin position="29"/>
        <end position="51"/>
    </location>
</feature>
<reference evidence="2 3" key="1">
    <citation type="submission" date="2024-09" db="EMBL/GenBank/DDBJ databases">
        <authorList>
            <person name="Sun Q."/>
            <person name="Mori K."/>
        </authorList>
    </citation>
    <scope>NUCLEOTIDE SEQUENCE [LARGE SCALE GENOMIC DNA]</scope>
    <source>
        <strain evidence="2 3">CCM 7759</strain>
    </source>
</reference>
<accession>A0ABV6DMG1</accession>
<proteinExistence type="predicted"/>
<evidence type="ECO:0000256" key="1">
    <source>
        <dbReference type="SAM" id="Phobius"/>
    </source>
</evidence>
<dbReference type="Proteomes" id="UP001589776">
    <property type="component" value="Unassembled WGS sequence"/>
</dbReference>
<evidence type="ECO:0000313" key="2">
    <source>
        <dbReference type="EMBL" id="MFC0213839.1"/>
    </source>
</evidence>
<comment type="caution">
    <text evidence="2">The sequence shown here is derived from an EMBL/GenBank/DDBJ whole genome shotgun (WGS) entry which is preliminary data.</text>
</comment>
<sequence length="75" mass="7952">MLKKRMMKWLKDEQGIASIDEGNLAMVKLLAGMGLGSLLFAGITAFGTALLGDGGLFQSVLTNTSVNYDGGLWTN</sequence>
<keyword evidence="3" id="KW-1185">Reference proteome</keyword>
<keyword evidence="1" id="KW-0812">Transmembrane</keyword>
<dbReference type="RefSeq" id="WP_377471171.1">
    <property type="nucleotide sequence ID" value="NZ_JBHLWN010000063.1"/>
</dbReference>
<keyword evidence="1" id="KW-1133">Transmembrane helix</keyword>